<dbReference type="InterPro" id="IPR019911">
    <property type="entry name" value="Alkanesulphonate_mOase_FMN-dep"/>
</dbReference>
<comment type="catalytic activity">
    <reaction evidence="7">
        <text>an alkanesulfonate + FMNH2 + O2 = an aldehyde + FMN + sulfite + H2O + 2 H(+)</text>
        <dbReference type="Rhea" id="RHEA:23064"/>
        <dbReference type="ChEBI" id="CHEBI:15377"/>
        <dbReference type="ChEBI" id="CHEBI:15378"/>
        <dbReference type="ChEBI" id="CHEBI:15379"/>
        <dbReference type="ChEBI" id="CHEBI:17359"/>
        <dbReference type="ChEBI" id="CHEBI:17478"/>
        <dbReference type="ChEBI" id="CHEBI:57618"/>
        <dbReference type="ChEBI" id="CHEBI:58210"/>
        <dbReference type="ChEBI" id="CHEBI:134249"/>
        <dbReference type="EC" id="1.14.14.5"/>
    </reaction>
</comment>
<reference evidence="9 10" key="1">
    <citation type="submission" date="2018-02" db="EMBL/GenBank/DDBJ databases">
        <title>Subsurface microbial communities from deep shales in Ohio and West Virginia, USA.</title>
        <authorList>
            <person name="Wrighton K."/>
        </authorList>
    </citation>
    <scope>NUCLEOTIDE SEQUENCE [LARGE SCALE GENOMIC DNA]</scope>
    <source>
        <strain evidence="9 10">OWC-DMM</strain>
    </source>
</reference>
<dbReference type="AlphaFoldDB" id="A0A2S6H3X2"/>
<dbReference type="SUPFAM" id="SSF51679">
    <property type="entry name" value="Bacterial luciferase-like"/>
    <property type="match status" value="1"/>
</dbReference>
<dbReference type="EC" id="1.14.14.5" evidence="2 7"/>
<protein>
    <recommendedName>
        <fullName evidence="2 7">Alkanesulfonate monooxygenase</fullName>
        <ecNumber evidence="2 7">1.14.14.5</ecNumber>
    </recommendedName>
    <alternativeName>
        <fullName evidence="7">FMNH2-dependent aliphatic sulfonate monooxygenase</fullName>
    </alternativeName>
</protein>
<proteinExistence type="inferred from homology"/>
<dbReference type="PANTHER" id="PTHR42847">
    <property type="entry name" value="ALKANESULFONATE MONOOXYGENASE"/>
    <property type="match status" value="1"/>
</dbReference>
<comment type="caution">
    <text evidence="9">The sequence shown here is derived from an EMBL/GenBank/DDBJ whole genome shotgun (WGS) entry which is preliminary data.</text>
</comment>
<dbReference type="HAMAP" id="MF_01229">
    <property type="entry name" value="Alkanesulf_monooxygen"/>
    <property type="match status" value="1"/>
</dbReference>
<dbReference type="InterPro" id="IPR050172">
    <property type="entry name" value="SsuD_RutA_monooxygenase"/>
</dbReference>
<dbReference type="Pfam" id="PF00296">
    <property type="entry name" value="Bac_luciferase"/>
    <property type="match status" value="1"/>
</dbReference>
<dbReference type="PANTHER" id="PTHR42847:SF4">
    <property type="entry name" value="ALKANESULFONATE MONOOXYGENASE-RELATED"/>
    <property type="match status" value="1"/>
</dbReference>
<dbReference type="InterPro" id="IPR036661">
    <property type="entry name" value="Luciferase-like_sf"/>
</dbReference>
<comment type="function">
    <text evidence="7">Catalyzes the desulfonation of aliphatic sulfonates.</text>
</comment>
<dbReference type="NCBIfam" id="TIGR03565">
    <property type="entry name" value="alk_sulf_monoox"/>
    <property type="match status" value="1"/>
</dbReference>
<dbReference type="InterPro" id="IPR011251">
    <property type="entry name" value="Luciferase-like_dom"/>
</dbReference>
<dbReference type="GO" id="GO:0046306">
    <property type="term" value="P:alkanesulfonate catabolic process"/>
    <property type="evidence" value="ECO:0007669"/>
    <property type="project" value="TreeGrafter"/>
</dbReference>
<keyword evidence="4 7" id="KW-0288">FMN</keyword>
<evidence type="ECO:0000256" key="5">
    <source>
        <dbReference type="ARBA" id="ARBA00023002"/>
    </source>
</evidence>
<dbReference type="Gene3D" id="3.20.20.30">
    <property type="entry name" value="Luciferase-like domain"/>
    <property type="match status" value="1"/>
</dbReference>
<keyword evidence="3 7" id="KW-0285">Flavoprotein</keyword>
<sequence>MKIFWFLPTQGDGRYLGAAKHARPADHQYLTQIARAVDELGYEGVLIPTGRTCEDAWIVASSLVALTKRLKFLVALRPGLLTPAAAARMSSTLDRFSDGRLLLNVVVGGDSKELAGDGIFQSHDDRYQYAEEFLHIWRELLAGNTVDFEGKHTKVEGGKLLFPPVQKPHPPLYFGGSSPAAHEFAANEMDAYLSWGEPPAQVAEKIADVRERAAKNGRTLQYGLRLHVIVRETDEEAWAAADELIKYIDDDAIAKAQQAFKRSDSVGQQRMAELTKWGASRSREALEVSPNLWAGVGLVRGGAGTALVGSPETVAARLQEYADLGIDNFVLSGYPHLEEAYRVAELLFPLLPVSAGKRNDNAVVYMSPVGDTGQVDMSTKLAAAS</sequence>
<evidence type="ECO:0000256" key="1">
    <source>
        <dbReference type="ARBA" id="ARBA00007044"/>
    </source>
</evidence>
<dbReference type="NCBIfam" id="NF001939">
    <property type="entry name" value="PRK00719.1"/>
    <property type="match status" value="1"/>
</dbReference>
<evidence type="ECO:0000256" key="6">
    <source>
        <dbReference type="ARBA" id="ARBA00023033"/>
    </source>
</evidence>
<evidence type="ECO:0000256" key="3">
    <source>
        <dbReference type="ARBA" id="ARBA00022630"/>
    </source>
</evidence>
<dbReference type="EMBL" id="PTIZ01000019">
    <property type="protein sequence ID" value="PPK72188.1"/>
    <property type="molecule type" value="Genomic_DNA"/>
</dbReference>
<gene>
    <name evidence="7" type="primary">ssuD</name>
    <name evidence="9" type="ORF">B0F87_1196</name>
</gene>
<evidence type="ECO:0000256" key="2">
    <source>
        <dbReference type="ARBA" id="ARBA00012113"/>
    </source>
</evidence>
<dbReference type="RefSeq" id="WP_104430452.1">
    <property type="nucleotide sequence ID" value="NZ_PTIZ01000019.1"/>
</dbReference>
<accession>A0A2S6H3X2</accession>
<feature type="domain" description="Luciferase-like" evidence="8">
    <location>
        <begin position="1"/>
        <end position="327"/>
    </location>
</feature>
<comment type="similarity">
    <text evidence="1 7">Belongs to the SsuD family.</text>
</comment>
<keyword evidence="6 7" id="KW-0503">Monooxygenase</keyword>
<evidence type="ECO:0000259" key="8">
    <source>
        <dbReference type="Pfam" id="PF00296"/>
    </source>
</evidence>
<evidence type="ECO:0000313" key="10">
    <source>
        <dbReference type="Proteomes" id="UP000240010"/>
    </source>
</evidence>
<dbReference type="CDD" id="cd01094">
    <property type="entry name" value="Alkanesulfonate_monoxygenase"/>
    <property type="match status" value="1"/>
</dbReference>
<dbReference type="GO" id="GO:0008726">
    <property type="term" value="F:alkanesulfonate monooxygenase activity"/>
    <property type="evidence" value="ECO:0007669"/>
    <property type="project" value="UniProtKB-UniRule"/>
</dbReference>
<evidence type="ECO:0000256" key="7">
    <source>
        <dbReference type="HAMAP-Rule" id="MF_01229"/>
    </source>
</evidence>
<evidence type="ECO:0000256" key="4">
    <source>
        <dbReference type="ARBA" id="ARBA00022643"/>
    </source>
</evidence>
<organism evidence="9 10">
    <name type="scientific">Methylobacter tundripaludum</name>
    <dbReference type="NCBI Taxonomy" id="173365"/>
    <lineage>
        <taxon>Bacteria</taxon>
        <taxon>Pseudomonadati</taxon>
        <taxon>Pseudomonadota</taxon>
        <taxon>Gammaproteobacteria</taxon>
        <taxon>Methylococcales</taxon>
        <taxon>Methylococcaceae</taxon>
        <taxon>Methylobacter</taxon>
    </lineage>
</organism>
<keyword evidence="5 7" id="KW-0560">Oxidoreductase</keyword>
<name>A0A2S6H3X2_9GAMM</name>
<dbReference type="Proteomes" id="UP000240010">
    <property type="component" value="Unassembled WGS sequence"/>
</dbReference>
<evidence type="ECO:0000313" key="9">
    <source>
        <dbReference type="EMBL" id="PPK72188.1"/>
    </source>
</evidence>